<evidence type="ECO:0000313" key="7">
    <source>
        <dbReference type="Proteomes" id="UP001497453"/>
    </source>
</evidence>
<proteinExistence type="predicted"/>
<keyword evidence="3" id="KW-0862">Zinc</keyword>
<dbReference type="Proteomes" id="UP001497453">
    <property type="component" value="Chromosome 6"/>
</dbReference>
<sequence>MIEYYYVSSHLRGFDLRLDHSCLFTFLTTTMKSHTVSHESGAAEQDKPKLSPNFGLGSKLHSYDQCAWVDCMNQRTAQDTRLPLCSGCRCARYCSLEHQRNDWENHKPDCKRHQEAISLLSSLPNADQKGTKDLYPLLTSWIHKHMPTLSDALVSSLDLPSHPQRQRDWGLHLSVRYRAGQPAPLAFEIERVMECNLDFMRRRFEGYEELLNKRRQYEERSLQTDWWSYGAGVVFLNVFLPGERRPIITRMLPITFSNSQANSVPSISWREELFMKINLGIVEKWQPVEE</sequence>
<evidence type="ECO:0000256" key="1">
    <source>
        <dbReference type="ARBA" id="ARBA00022723"/>
    </source>
</evidence>
<dbReference type="EMBL" id="OZ037949">
    <property type="protein sequence ID" value="CAL1711573.1"/>
    <property type="molecule type" value="Genomic_DNA"/>
</dbReference>
<dbReference type="Pfam" id="PF01753">
    <property type="entry name" value="zf-MYND"/>
    <property type="match status" value="1"/>
</dbReference>
<organism evidence="6 7">
    <name type="scientific">Somion occarium</name>
    <dbReference type="NCBI Taxonomy" id="3059160"/>
    <lineage>
        <taxon>Eukaryota</taxon>
        <taxon>Fungi</taxon>
        <taxon>Dikarya</taxon>
        <taxon>Basidiomycota</taxon>
        <taxon>Agaricomycotina</taxon>
        <taxon>Agaricomycetes</taxon>
        <taxon>Polyporales</taxon>
        <taxon>Cerrenaceae</taxon>
        <taxon>Somion</taxon>
    </lineage>
</organism>
<evidence type="ECO:0000256" key="3">
    <source>
        <dbReference type="ARBA" id="ARBA00022833"/>
    </source>
</evidence>
<dbReference type="InterPro" id="IPR002893">
    <property type="entry name" value="Znf_MYND"/>
</dbReference>
<dbReference type="SUPFAM" id="SSF144232">
    <property type="entry name" value="HIT/MYND zinc finger-like"/>
    <property type="match status" value="1"/>
</dbReference>
<gene>
    <name evidence="6" type="ORF">GFSPODELE1_LOCUS8406</name>
</gene>
<name>A0ABP1DUR8_9APHY</name>
<dbReference type="PROSITE" id="PS50865">
    <property type="entry name" value="ZF_MYND_2"/>
    <property type="match status" value="1"/>
</dbReference>
<reference evidence="7" key="1">
    <citation type="submission" date="2024-04" db="EMBL/GenBank/DDBJ databases">
        <authorList>
            <person name="Shaw F."/>
            <person name="Minotto A."/>
        </authorList>
    </citation>
    <scope>NUCLEOTIDE SEQUENCE [LARGE SCALE GENOMIC DNA]</scope>
</reference>
<evidence type="ECO:0000256" key="4">
    <source>
        <dbReference type="PROSITE-ProRule" id="PRU00134"/>
    </source>
</evidence>
<protein>
    <recommendedName>
        <fullName evidence="5">MYND-type domain-containing protein</fullName>
    </recommendedName>
</protein>
<evidence type="ECO:0000256" key="2">
    <source>
        <dbReference type="ARBA" id="ARBA00022771"/>
    </source>
</evidence>
<accession>A0ABP1DUR8</accession>
<keyword evidence="7" id="KW-1185">Reference proteome</keyword>
<feature type="domain" description="MYND-type" evidence="5">
    <location>
        <begin position="71"/>
        <end position="110"/>
    </location>
</feature>
<dbReference type="Gene3D" id="6.10.140.2220">
    <property type="match status" value="1"/>
</dbReference>
<evidence type="ECO:0000259" key="5">
    <source>
        <dbReference type="PROSITE" id="PS50865"/>
    </source>
</evidence>
<keyword evidence="2 4" id="KW-0863">Zinc-finger</keyword>
<evidence type="ECO:0000313" key="6">
    <source>
        <dbReference type="EMBL" id="CAL1711573.1"/>
    </source>
</evidence>
<keyword evidence="1" id="KW-0479">Metal-binding</keyword>